<feature type="region of interest" description="Disordered" evidence="1">
    <location>
        <begin position="236"/>
        <end position="282"/>
    </location>
</feature>
<name>A0A0K0FMT8_STRVS</name>
<dbReference type="WBParaSite" id="SVE_1031700.1">
    <property type="protein sequence ID" value="SVE_1031700.1"/>
    <property type="gene ID" value="SVE_1031700"/>
</dbReference>
<feature type="compositionally biased region" description="Basic and acidic residues" evidence="1">
    <location>
        <begin position="268"/>
        <end position="279"/>
    </location>
</feature>
<keyword evidence="2" id="KW-1185">Reference proteome</keyword>
<reference evidence="2" key="1">
    <citation type="submission" date="2014-07" db="EMBL/GenBank/DDBJ databases">
        <authorList>
            <person name="Martin A.A"/>
            <person name="De Silva N."/>
        </authorList>
    </citation>
    <scope>NUCLEOTIDE SEQUENCE</scope>
</reference>
<protein>
    <submittedName>
        <fullName evidence="3">RING-type domain-containing protein</fullName>
    </submittedName>
</protein>
<evidence type="ECO:0000313" key="3">
    <source>
        <dbReference type="WBParaSite" id="SVE_1031700.1"/>
    </source>
</evidence>
<proteinExistence type="predicted"/>
<accession>A0A0K0FMT8</accession>
<evidence type="ECO:0000256" key="1">
    <source>
        <dbReference type="SAM" id="MobiDB-lite"/>
    </source>
</evidence>
<dbReference type="Proteomes" id="UP000035680">
    <property type="component" value="Unassembled WGS sequence"/>
</dbReference>
<feature type="compositionally biased region" description="Basic and acidic residues" evidence="1">
    <location>
        <begin position="236"/>
        <end position="247"/>
    </location>
</feature>
<dbReference type="AlphaFoldDB" id="A0A0K0FMT8"/>
<reference evidence="3" key="2">
    <citation type="submission" date="2015-08" db="UniProtKB">
        <authorList>
            <consortium name="WormBaseParasite"/>
        </authorList>
    </citation>
    <scope>IDENTIFICATION</scope>
</reference>
<feature type="compositionally biased region" description="Low complexity" evidence="1">
    <location>
        <begin position="250"/>
        <end position="264"/>
    </location>
</feature>
<organism evidence="2 3">
    <name type="scientific">Strongyloides venezuelensis</name>
    <name type="common">Threadworm</name>
    <dbReference type="NCBI Taxonomy" id="75913"/>
    <lineage>
        <taxon>Eukaryota</taxon>
        <taxon>Metazoa</taxon>
        <taxon>Ecdysozoa</taxon>
        <taxon>Nematoda</taxon>
        <taxon>Chromadorea</taxon>
        <taxon>Rhabditida</taxon>
        <taxon>Tylenchina</taxon>
        <taxon>Panagrolaimomorpha</taxon>
        <taxon>Strongyloidoidea</taxon>
        <taxon>Strongyloididae</taxon>
        <taxon>Strongyloides</taxon>
    </lineage>
</organism>
<evidence type="ECO:0000313" key="2">
    <source>
        <dbReference type="Proteomes" id="UP000035680"/>
    </source>
</evidence>
<sequence length="301" mass="34479">MTSHEVDLFIKEIGKILSSNDVQKLSFEFKKNDSNESDISLSVKYKNSNNVSVKENSNKCKTNSISNASKKCKQIPNFKDLDTALSESTMYDIMTGRFINSEIVCDGTCNKMNPNKKMKVFGICDHVICKSCRDQYNFIFKMFNLTPSCTNLQCLTSTLLTVLKEKDKQLFKECCQLYNYGDYKTILGKIINIDYKHYGTSNVIRKKVYSTTGNIGYFPFNGKEFIQNFGMDNVKDTSSSERLKEQDPTNSSNSYNNDYKNSQSMEKSSIKDDQKHENAPVENIDNALNLVIRFTPSRKRQ</sequence>